<organism evidence="2 3">
    <name type="scientific">Actinotalea lenta</name>
    <dbReference type="NCBI Taxonomy" id="3064654"/>
    <lineage>
        <taxon>Bacteria</taxon>
        <taxon>Bacillati</taxon>
        <taxon>Actinomycetota</taxon>
        <taxon>Actinomycetes</taxon>
        <taxon>Micrococcales</taxon>
        <taxon>Cellulomonadaceae</taxon>
        <taxon>Actinotalea</taxon>
    </lineage>
</organism>
<protein>
    <submittedName>
        <fullName evidence="2">DUF2975 domain-containing protein</fullName>
    </submittedName>
</protein>
<evidence type="ECO:0000313" key="3">
    <source>
        <dbReference type="Proteomes" id="UP001232536"/>
    </source>
</evidence>
<name>A0ABT9DCA8_9CELL</name>
<reference evidence="2 3" key="1">
    <citation type="submission" date="2023-07" db="EMBL/GenBank/DDBJ databases">
        <title>Description of novel actinomycetes strains, isolated from tidal flat sediment.</title>
        <authorList>
            <person name="Lu C."/>
        </authorList>
    </citation>
    <scope>NUCLEOTIDE SEQUENCE [LARGE SCALE GENOMIC DNA]</scope>
    <source>
        <strain evidence="2 3">SYSU T00b441</strain>
    </source>
</reference>
<dbReference type="RefSeq" id="WP_304601529.1">
    <property type="nucleotide sequence ID" value="NZ_JAUQYO010000001.1"/>
</dbReference>
<dbReference type="EMBL" id="JAUQYP010000001">
    <property type="protein sequence ID" value="MDO8107934.1"/>
    <property type="molecule type" value="Genomic_DNA"/>
</dbReference>
<keyword evidence="1" id="KW-0812">Transmembrane</keyword>
<dbReference type="Proteomes" id="UP001232536">
    <property type="component" value="Unassembled WGS sequence"/>
</dbReference>
<keyword evidence="1" id="KW-0472">Membrane</keyword>
<feature type="transmembrane region" description="Helical" evidence="1">
    <location>
        <begin position="161"/>
        <end position="180"/>
    </location>
</feature>
<proteinExistence type="predicted"/>
<keyword evidence="1" id="KW-1133">Transmembrane helix</keyword>
<comment type="caution">
    <text evidence="2">The sequence shown here is derived from an EMBL/GenBank/DDBJ whole genome shotgun (WGS) entry which is preliminary data.</text>
</comment>
<evidence type="ECO:0000256" key="1">
    <source>
        <dbReference type="SAM" id="Phobius"/>
    </source>
</evidence>
<feature type="transmembrane region" description="Helical" evidence="1">
    <location>
        <begin position="121"/>
        <end position="141"/>
    </location>
</feature>
<sequence>MNTSAGRGWLNAAATVLGIGLALLLAATAVMAVQAARGAPVSFPLSPEAAFGTEAGPTLLPGVELARDATVTVRLPDPAAAQSAWSVLLWLPSTLLAGAAVTLVLLAVVRARRGDPFGGGVVTIMRTLGVVLLVGGPLVQLLTGVGSYRLAGTVLGRGADFAPAFTLDGPIVGVCVLALAEVIRHGQRLREELDEVI</sequence>
<accession>A0ABT9DCA8</accession>
<gene>
    <name evidence="2" type="ORF">Q6348_12085</name>
</gene>
<evidence type="ECO:0000313" key="2">
    <source>
        <dbReference type="EMBL" id="MDO8107934.1"/>
    </source>
</evidence>
<feature type="transmembrane region" description="Helical" evidence="1">
    <location>
        <begin position="87"/>
        <end position="109"/>
    </location>
</feature>
<keyword evidence="3" id="KW-1185">Reference proteome</keyword>